<dbReference type="PANTHER" id="PTHR43591">
    <property type="entry name" value="METHYLTRANSFERASE"/>
    <property type="match status" value="1"/>
</dbReference>
<dbReference type="RefSeq" id="WP_369263765.1">
    <property type="nucleotide sequence ID" value="NZ_CP163440.1"/>
</dbReference>
<reference evidence="2" key="1">
    <citation type="submission" date="2024-07" db="EMBL/GenBank/DDBJ databases">
        <authorList>
            <person name="Yu S.T."/>
        </authorList>
    </citation>
    <scope>NUCLEOTIDE SEQUENCE</scope>
    <source>
        <strain evidence="2">R35</strain>
    </source>
</reference>
<sequence length="272" mass="29458">MSQRKRKKAAQDMLSSQRFDKIAENFATSEVHRSSPTMEALHETLGPQTGSAICDVACGAGHLALSFAGELPARLVAVDPAPNMLASVRKLAAERGVSVETQEAYAEELPFADGSFDLVVSRLAPHHFRDMPAAVGEMARLLRPGGRLAVIDLEGHGNPEIDALNHELEMLHDPTHQRSYTLDEWIGFLQGAGLNVPVARGSQSESRTGVPIKRWCEIASSGAEAERAIRQRLAEASPAHREALGIRQDGDEFFIPVRTCMVIGVKPLGGVR</sequence>
<keyword evidence="2" id="KW-0808">Transferase</keyword>
<dbReference type="PANTHER" id="PTHR43591:SF24">
    <property type="entry name" value="2-METHOXY-6-POLYPRENYL-1,4-BENZOQUINOL METHYLASE, MITOCHONDRIAL"/>
    <property type="match status" value="1"/>
</dbReference>
<protein>
    <submittedName>
        <fullName evidence="2">Methyltransferase domain-containing protein</fullName>
    </submittedName>
</protein>
<gene>
    <name evidence="2" type="ORF">AB5J50_41430</name>
</gene>
<accession>A0AB39SFD1</accession>
<dbReference type="InterPro" id="IPR029063">
    <property type="entry name" value="SAM-dependent_MTases_sf"/>
</dbReference>
<evidence type="ECO:0000313" key="2">
    <source>
        <dbReference type="EMBL" id="XDQ66792.1"/>
    </source>
</evidence>
<evidence type="ECO:0000259" key="1">
    <source>
        <dbReference type="Pfam" id="PF08241"/>
    </source>
</evidence>
<keyword evidence="2" id="KW-0489">Methyltransferase</keyword>
<organism evidence="2">
    <name type="scientific">Streptomyces sp. R35</name>
    <dbReference type="NCBI Taxonomy" id="3238630"/>
    <lineage>
        <taxon>Bacteria</taxon>
        <taxon>Bacillati</taxon>
        <taxon>Actinomycetota</taxon>
        <taxon>Actinomycetes</taxon>
        <taxon>Kitasatosporales</taxon>
        <taxon>Streptomycetaceae</taxon>
        <taxon>Streptomyces</taxon>
    </lineage>
</organism>
<dbReference type="EMBL" id="CP163440">
    <property type="protein sequence ID" value="XDQ66792.1"/>
    <property type="molecule type" value="Genomic_DNA"/>
</dbReference>
<dbReference type="CDD" id="cd02440">
    <property type="entry name" value="AdoMet_MTases"/>
    <property type="match status" value="1"/>
</dbReference>
<dbReference type="AlphaFoldDB" id="A0AB39SFD1"/>
<proteinExistence type="predicted"/>
<dbReference type="GO" id="GO:0008757">
    <property type="term" value="F:S-adenosylmethionine-dependent methyltransferase activity"/>
    <property type="evidence" value="ECO:0007669"/>
    <property type="project" value="InterPro"/>
</dbReference>
<name>A0AB39SFD1_9ACTN</name>
<dbReference type="InterPro" id="IPR013216">
    <property type="entry name" value="Methyltransf_11"/>
</dbReference>
<dbReference type="Pfam" id="PF08241">
    <property type="entry name" value="Methyltransf_11"/>
    <property type="match status" value="1"/>
</dbReference>
<dbReference type="GO" id="GO:0032259">
    <property type="term" value="P:methylation"/>
    <property type="evidence" value="ECO:0007669"/>
    <property type="project" value="UniProtKB-KW"/>
</dbReference>
<feature type="domain" description="Methyltransferase type 11" evidence="1">
    <location>
        <begin position="55"/>
        <end position="149"/>
    </location>
</feature>
<dbReference type="SUPFAM" id="SSF53335">
    <property type="entry name" value="S-adenosyl-L-methionine-dependent methyltransferases"/>
    <property type="match status" value="1"/>
</dbReference>
<dbReference type="Gene3D" id="3.40.50.150">
    <property type="entry name" value="Vaccinia Virus protein VP39"/>
    <property type="match status" value="1"/>
</dbReference>